<feature type="compositionally biased region" description="Polar residues" evidence="6">
    <location>
        <begin position="237"/>
        <end position="250"/>
    </location>
</feature>
<feature type="domain" description="BHLH" evidence="7">
    <location>
        <begin position="244"/>
        <end position="293"/>
    </location>
</feature>
<keyword evidence="2" id="KW-0805">Transcription regulation</keyword>
<dbReference type="AlphaFoldDB" id="A0ABD3IQD9"/>
<keyword evidence="4" id="KW-0804">Transcription</keyword>
<organism evidence="8 9">
    <name type="scientific">Eucalyptus globulus</name>
    <name type="common">Tasmanian blue gum</name>
    <dbReference type="NCBI Taxonomy" id="34317"/>
    <lineage>
        <taxon>Eukaryota</taxon>
        <taxon>Viridiplantae</taxon>
        <taxon>Streptophyta</taxon>
        <taxon>Embryophyta</taxon>
        <taxon>Tracheophyta</taxon>
        <taxon>Spermatophyta</taxon>
        <taxon>Magnoliopsida</taxon>
        <taxon>eudicotyledons</taxon>
        <taxon>Gunneridae</taxon>
        <taxon>Pentapetalae</taxon>
        <taxon>rosids</taxon>
        <taxon>malvids</taxon>
        <taxon>Myrtales</taxon>
        <taxon>Myrtaceae</taxon>
        <taxon>Myrtoideae</taxon>
        <taxon>Eucalypteae</taxon>
        <taxon>Eucalyptus</taxon>
    </lineage>
</organism>
<evidence type="ECO:0000256" key="1">
    <source>
        <dbReference type="ARBA" id="ARBA00004123"/>
    </source>
</evidence>
<dbReference type="SUPFAM" id="SSF47459">
    <property type="entry name" value="HLH, helix-loop-helix DNA-binding domain"/>
    <property type="match status" value="1"/>
</dbReference>
<gene>
    <name evidence="8" type="ORF">ACJRO7_008185</name>
</gene>
<proteinExistence type="predicted"/>
<dbReference type="PROSITE" id="PS50888">
    <property type="entry name" value="BHLH"/>
    <property type="match status" value="1"/>
</dbReference>
<dbReference type="SMART" id="SM00353">
    <property type="entry name" value="HLH"/>
    <property type="match status" value="1"/>
</dbReference>
<evidence type="ECO:0000313" key="9">
    <source>
        <dbReference type="Proteomes" id="UP001634007"/>
    </source>
</evidence>
<feature type="compositionally biased region" description="Low complexity" evidence="6">
    <location>
        <begin position="44"/>
        <end position="55"/>
    </location>
</feature>
<dbReference type="Gene3D" id="4.10.280.10">
    <property type="entry name" value="Helix-loop-helix DNA-binding domain"/>
    <property type="match status" value="1"/>
</dbReference>
<feature type="region of interest" description="Disordered" evidence="6">
    <location>
        <begin position="1"/>
        <end position="55"/>
    </location>
</feature>
<evidence type="ECO:0000259" key="7">
    <source>
        <dbReference type="PROSITE" id="PS50888"/>
    </source>
</evidence>
<dbReference type="EMBL" id="JBJKBG010000011">
    <property type="protein sequence ID" value="KAL3716555.1"/>
    <property type="molecule type" value="Genomic_DNA"/>
</dbReference>
<dbReference type="FunFam" id="4.10.280.10:FF:000004">
    <property type="entry name" value="Basic helix-loop-helix transcription factor"/>
    <property type="match status" value="1"/>
</dbReference>
<keyword evidence="3" id="KW-0238">DNA-binding</keyword>
<accession>A0ABD3IQD9</accession>
<comment type="caution">
    <text evidence="8">The sequence shown here is derived from an EMBL/GenBank/DDBJ whole genome shotgun (WGS) entry which is preliminary data.</text>
</comment>
<evidence type="ECO:0000313" key="8">
    <source>
        <dbReference type="EMBL" id="KAL3716555.1"/>
    </source>
</evidence>
<dbReference type="InterPro" id="IPR047265">
    <property type="entry name" value="PIF1-like_bHLH"/>
</dbReference>
<sequence length="429" mass="47382">MSHCAAADWNLRQQRQEQVEGGEGSNRSTHVQIPQIHPHHHPQPHYSSSSLPSMSNHGVAELTWENGQLAMHGHGLLKPPLGGSDTLESIVHQATCHKKNPPSPRHDHPPPSSLHRVRLSSSAGGILDKSHAGQQCPVNNHLIKKRKRSDSEPVPVVKKNLGNGVGRCTTRGERSSICGSASATICRDDDATMMTWASFESPVSFKNKTTDDDDSASHGESENLDEDDEDKGEIGPPQSTRRSRASTIHNLSERRRRDRINQKMKALQRLVPKASKTDKASMLDEVIEYLKQLQAQVQMMSLRNNMPQMILPNLAMQHQQLQMSLLAARTAGVGLGMLDVNPMAHAAAAFMPQPYMVPPLVAAQHFQAQVNPEGRSNAPVLPMPDPYCAYLAQNMNMEHFNTMATLHRQQVHQTAQACRPSRSNRAEGE</sequence>
<dbReference type="GO" id="GO:0005634">
    <property type="term" value="C:nucleus"/>
    <property type="evidence" value="ECO:0007669"/>
    <property type="project" value="UniProtKB-SubCell"/>
</dbReference>
<dbReference type="InterPro" id="IPR031066">
    <property type="entry name" value="bHLH_ALC-like_plant"/>
</dbReference>
<feature type="region of interest" description="Disordered" evidence="6">
    <location>
        <begin position="95"/>
        <end position="174"/>
    </location>
</feature>
<name>A0ABD3IQD9_EUCGL</name>
<dbReference type="PANTHER" id="PTHR45855">
    <property type="entry name" value="TRANSCRIPTION FACTOR PIF1-RELATED"/>
    <property type="match status" value="1"/>
</dbReference>
<dbReference type="Proteomes" id="UP001634007">
    <property type="component" value="Unassembled WGS sequence"/>
</dbReference>
<evidence type="ECO:0000256" key="5">
    <source>
        <dbReference type="ARBA" id="ARBA00023242"/>
    </source>
</evidence>
<dbReference type="InterPro" id="IPR011598">
    <property type="entry name" value="bHLH_dom"/>
</dbReference>
<reference evidence="8 9" key="1">
    <citation type="submission" date="2024-11" db="EMBL/GenBank/DDBJ databases">
        <title>Chromosome-level genome assembly of Eucalyptus globulus Labill. provides insights into its genome evolution.</title>
        <authorList>
            <person name="Li X."/>
        </authorList>
    </citation>
    <scope>NUCLEOTIDE SEQUENCE [LARGE SCALE GENOMIC DNA]</scope>
    <source>
        <strain evidence="8">CL2024</strain>
        <tissue evidence="8">Fresh tender leaves</tissue>
    </source>
</reference>
<evidence type="ECO:0000256" key="6">
    <source>
        <dbReference type="SAM" id="MobiDB-lite"/>
    </source>
</evidence>
<evidence type="ECO:0000256" key="2">
    <source>
        <dbReference type="ARBA" id="ARBA00023015"/>
    </source>
</evidence>
<dbReference type="GO" id="GO:0003677">
    <property type="term" value="F:DNA binding"/>
    <property type="evidence" value="ECO:0007669"/>
    <property type="project" value="UniProtKB-KW"/>
</dbReference>
<dbReference type="PANTHER" id="PTHR45855:SF12">
    <property type="entry name" value="TRANSCRIPTION FACTOR PIF7-LIKE ISOFORM X1"/>
    <property type="match status" value="1"/>
</dbReference>
<feature type="compositionally biased region" description="Acidic residues" evidence="6">
    <location>
        <begin position="222"/>
        <end position="231"/>
    </location>
</feature>
<keyword evidence="9" id="KW-1185">Reference proteome</keyword>
<feature type="region of interest" description="Disordered" evidence="6">
    <location>
        <begin position="204"/>
        <end position="259"/>
    </location>
</feature>
<dbReference type="CDD" id="cd11445">
    <property type="entry name" value="bHLH_AtPIF_like"/>
    <property type="match status" value="1"/>
</dbReference>
<evidence type="ECO:0000256" key="3">
    <source>
        <dbReference type="ARBA" id="ARBA00023125"/>
    </source>
</evidence>
<comment type="subcellular location">
    <subcellularLocation>
        <location evidence="1">Nucleus</location>
    </subcellularLocation>
</comment>
<keyword evidence="5" id="KW-0539">Nucleus</keyword>
<evidence type="ECO:0000256" key="4">
    <source>
        <dbReference type="ARBA" id="ARBA00023163"/>
    </source>
</evidence>
<dbReference type="Pfam" id="PF00010">
    <property type="entry name" value="HLH"/>
    <property type="match status" value="1"/>
</dbReference>
<protein>
    <recommendedName>
        <fullName evidence="7">BHLH domain-containing protein</fullName>
    </recommendedName>
</protein>
<dbReference type="InterPro" id="IPR036638">
    <property type="entry name" value="HLH_DNA-bd_sf"/>
</dbReference>